<feature type="transmembrane region" description="Helical" evidence="1">
    <location>
        <begin position="446"/>
        <end position="465"/>
    </location>
</feature>
<dbReference type="SUPFAM" id="SSF56219">
    <property type="entry name" value="DNase I-like"/>
    <property type="match status" value="1"/>
</dbReference>
<organism evidence="3 4">
    <name type="scientific">Candidatus Lokiarchaeum ossiferum</name>
    <dbReference type="NCBI Taxonomy" id="2951803"/>
    <lineage>
        <taxon>Archaea</taxon>
        <taxon>Promethearchaeati</taxon>
        <taxon>Promethearchaeota</taxon>
        <taxon>Promethearchaeia</taxon>
        <taxon>Promethearchaeales</taxon>
        <taxon>Promethearchaeaceae</taxon>
        <taxon>Candidatus Lokiarchaeum</taxon>
    </lineage>
</organism>
<dbReference type="InterPro" id="IPR005135">
    <property type="entry name" value="Endo/exonuclease/phosphatase"/>
</dbReference>
<dbReference type="EMBL" id="CP104013">
    <property type="protein sequence ID" value="UYP47637.1"/>
    <property type="molecule type" value="Genomic_DNA"/>
</dbReference>
<dbReference type="InterPro" id="IPR036691">
    <property type="entry name" value="Endo/exonu/phosph_ase_sf"/>
</dbReference>
<evidence type="ECO:0000313" key="4">
    <source>
        <dbReference type="Proteomes" id="UP001208689"/>
    </source>
</evidence>
<feature type="transmembrane region" description="Helical" evidence="1">
    <location>
        <begin position="294"/>
        <end position="317"/>
    </location>
</feature>
<dbReference type="Gene3D" id="3.60.10.10">
    <property type="entry name" value="Endonuclease/exonuclease/phosphatase"/>
    <property type="match status" value="1"/>
</dbReference>
<feature type="transmembrane region" description="Helical" evidence="1">
    <location>
        <begin position="378"/>
        <end position="397"/>
    </location>
</feature>
<evidence type="ECO:0000313" key="3">
    <source>
        <dbReference type="EMBL" id="UYP47637.1"/>
    </source>
</evidence>
<feature type="transmembrane region" description="Helical" evidence="1">
    <location>
        <begin position="12"/>
        <end position="35"/>
    </location>
</feature>
<keyword evidence="1" id="KW-0812">Transmembrane</keyword>
<feature type="domain" description="Endonuclease/exonuclease/phosphatase" evidence="2">
    <location>
        <begin position="482"/>
        <end position="696"/>
    </location>
</feature>
<dbReference type="Pfam" id="PF03372">
    <property type="entry name" value="Exo_endo_phos"/>
    <property type="match status" value="1"/>
</dbReference>
<feature type="transmembrane region" description="Helical" evidence="1">
    <location>
        <begin position="41"/>
        <end position="62"/>
    </location>
</feature>
<name>A0ABY6HXP9_9ARCH</name>
<feature type="transmembrane region" description="Helical" evidence="1">
    <location>
        <begin position="123"/>
        <end position="142"/>
    </location>
</feature>
<proteinExistence type="predicted"/>
<dbReference type="PANTHER" id="PTHR14859:SF1">
    <property type="entry name" value="PGAP2-INTERACTING PROTEIN"/>
    <property type="match status" value="1"/>
</dbReference>
<keyword evidence="4" id="KW-1185">Reference proteome</keyword>
<sequence length="705" mass="79476">MESNHFLWKVGFLSIIFLFFLQLATFLIGAIYSVNLLGSSLNLYAAGIAWMFSSGLLIFLPLKIKLLRKPELSQNSFLSRLNKFFFQGSYEEPLVYRRISQIFAIFVIIFRLISPWLKTRPTIIFAGLGVAFFFLFYPLYLLQIPKDFHKEEGLAQGISLAIATLLSILFRTIGASLDSSIFGWTQLIGWVLGIICMFGIFNFGKIIEIAPPQEEKVSLPPSSKQQNHRSFLASFCLLNLFILIVFGFESPTVFARWTQGNYIAIVVILVIVILSLVIVSALKPDIISKIPQWGLWAWNIFFTIMLALTIIVHTVSFPSAPDSAVVVVGSPYWYQQIPLYMMLISSPIIFLDMVLFCSQLIHSSPKLSTLTGSFTLHGLYFIILIFMAIFTNVWGYVKPVSNLLRNLYWLPYLIIGLGMIGGVFAINLTQHQFNVISIPKIGKQSIAILSSLVTIGIIISAFLVVPSPASDGNESISSITVMTYNIQEGNNQSAEANYASQLEVIQNSGADIIALQECDTTRIGLWNNDLVRYLATALDYYSYFGPKTVTGTFGTAILSRFPITRAETLFSYSNKDETGTAYATVLINNEEFHIFSSHPDGNADNHREHMNAILEKIEDESLNHVISMGDFNTRQDSEYYNMSLTMLDDTWLRVYPTGVDEFGNNMTRRIDHIFISSEFEVENVWVIPEGPSQSDHNVFWAKLTW</sequence>
<keyword evidence="1" id="KW-1133">Transmembrane helix</keyword>
<feature type="transmembrane region" description="Helical" evidence="1">
    <location>
        <begin position="154"/>
        <end position="175"/>
    </location>
</feature>
<feature type="transmembrane region" description="Helical" evidence="1">
    <location>
        <begin position="409"/>
        <end position="426"/>
    </location>
</feature>
<accession>A0ABY6HXP9</accession>
<dbReference type="InterPro" id="IPR051916">
    <property type="entry name" value="GPI-anchor_lipid_remodeler"/>
</dbReference>
<feature type="transmembrane region" description="Helical" evidence="1">
    <location>
        <begin position="99"/>
        <end position="117"/>
    </location>
</feature>
<dbReference type="PANTHER" id="PTHR14859">
    <property type="entry name" value="CALCOFLUOR WHITE HYPERSENSITIVE PROTEIN PRECURSOR"/>
    <property type="match status" value="1"/>
</dbReference>
<protein>
    <recommendedName>
        <fullName evidence="2">Endonuclease/exonuclease/phosphatase domain-containing protein</fullName>
    </recommendedName>
</protein>
<gene>
    <name evidence="3" type="ORF">NEF87_003922</name>
</gene>
<feature type="transmembrane region" description="Helical" evidence="1">
    <location>
        <begin position="231"/>
        <end position="248"/>
    </location>
</feature>
<dbReference type="Proteomes" id="UP001208689">
    <property type="component" value="Chromosome"/>
</dbReference>
<reference evidence="3" key="1">
    <citation type="submission" date="2022-09" db="EMBL/GenBank/DDBJ databases">
        <title>Actin cytoskeleton and complex cell architecture in an #Asgard archaeon.</title>
        <authorList>
            <person name="Ponce Toledo R.I."/>
            <person name="Schleper C."/>
            <person name="Rodrigues Oliveira T."/>
            <person name="Wollweber F."/>
            <person name="Xu J."/>
            <person name="Rittmann S."/>
            <person name="Klingl A."/>
            <person name="Pilhofer M."/>
        </authorList>
    </citation>
    <scope>NUCLEOTIDE SEQUENCE</scope>
    <source>
        <strain evidence="3">B-35</strain>
    </source>
</reference>
<evidence type="ECO:0000259" key="2">
    <source>
        <dbReference type="Pfam" id="PF03372"/>
    </source>
</evidence>
<feature type="transmembrane region" description="Helical" evidence="1">
    <location>
        <begin position="260"/>
        <end position="282"/>
    </location>
</feature>
<keyword evidence="1" id="KW-0472">Membrane</keyword>
<feature type="transmembrane region" description="Helical" evidence="1">
    <location>
        <begin position="187"/>
        <end position="210"/>
    </location>
</feature>
<evidence type="ECO:0000256" key="1">
    <source>
        <dbReference type="SAM" id="Phobius"/>
    </source>
</evidence>
<feature type="transmembrane region" description="Helical" evidence="1">
    <location>
        <begin position="337"/>
        <end position="357"/>
    </location>
</feature>